<dbReference type="EMBL" id="FMSV02000558">
    <property type="protein sequence ID" value="SEH09047.1"/>
    <property type="molecule type" value="Genomic_DNA"/>
</dbReference>
<organism evidence="1 2">
    <name type="scientific">Candidatus Venteria ishoeyi</name>
    <dbReference type="NCBI Taxonomy" id="1899563"/>
    <lineage>
        <taxon>Bacteria</taxon>
        <taxon>Pseudomonadati</taxon>
        <taxon>Pseudomonadota</taxon>
        <taxon>Gammaproteobacteria</taxon>
        <taxon>Thiotrichales</taxon>
        <taxon>Thiotrichaceae</taxon>
        <taxon>Venteria</taxon>
    </lineage>
</organism>
<evidence type="ECO:0000313" key="1">
    <source>
        <dbReference type="EMBL" id="SEH09047.1"/>
    </source>
</evidence>
<name>A0A1H6FG85_9GAMM</name>
<dbReference type="SUPFAM" id="SSF53098">
    <property type="entry name" value="Ribonuclease H-like"/>
    <property type="match status" value="1"/>
</dbReference>
<proteinExistence type="predicted"/>
<keyword evidence="2" id="KW-1185">Reference proteome</keyword>
<protein>
    <recommendedName>
        <fullName evidence="3">Transposase IS4-like domain-containing protein</fullName>
    </recommendedName>
</protein>
<dbReference type="RefSeq" id="WP_103922544.1">
    <property type="nucleotide sequence ID" value="NZ_FMSV02000558.1"/>
</dbReference>
<dbReference type="Proteomes" id="UP000236724">
    <property type="component" value="Unassembled WGS sequence"/>
</dbReference>
<dbReference type="InterPro" id="IPR012337">
    <property type="entry name" value="RNaseH-like_sf"/>
</dbReference>
<evidence type="ECO:0008006" key="3">
    <source>
        <dbReference type="Google" id="ProtNLM"/>
    </source>
</evidence>
<dbReference type="AlphaFoldDB" id="A0A1H6FG85"/>
<evidence type="ECO:0000313" key="2">
    <source>
        <dbReference type="Proteomes" id="UP000236724"/>
    </source>
</evidence>
<reference evidence="1 2" key="1">
    <citation type="submission" date="2016-10" db="EMBL/GenBank/DDBJ databases">
        <authorList>
            <person name="de Groot N.N."/>
        </authorList>
    </citation>
    <scope>NUCLEOTIDE SEQUENCE [LARGE SCALE GENOMIC DNA]</scope>
    <source>
        <strain evidence="1">MBHS1</strain>
    </source>
</reference>
<dbReference type="OrthoDB" id="5416355at2"/>
<sequence length="366" mass="42271">MLFTKPLPFISKFIDELNQGIQELRPNRKLSKTQCWWLSFCLTGILLSNSVCWAEFERIGLGGYKQAALSWMFRHSKIFWLLLLHISIILVLRHYGITEGELAGDDTDKKHAKVTTRIYKAYKIFDKKTGGYFNGQTVVLLYLITPKISLPVGFRFYEPDPVMRQWKKNDEKLKKQGKEVKVMLGSARLHVKAHAQKRFVVALKYEGEEDYRYLVASDMSWRAVDIASAYTLRWLVEVFFEDWKLYEGWGRFAPQFDEEGSSRSLTLSLLLDYALLLHPEQSARVENNLPACTVGSLKQKSRMDGLVDVIRGIVDADDPHQKLDEIIAVAKRLFPLRDSSKHMNDRDLDRLEPTPALVYRAKACMS</sequence>
<gene>
    <name evidence="1" type="ORF">MBHS_04940</name>
</gene>
<accession>A0A1H6FG85</accession>